<keyword evidence="2" id="KW-0489">Methyltransferase</keyword>
<keyword evidence="2" id="KW-0808">Transferase</keyword>
<dbReference type="InterPro" id="IPR029063">
    <property type="entry name" value="SAM-dependent_MTases_sf"/>
</dbReference>
<proteinExistence type="predicted"/>
<comment type="caution">
    <text evidence="2">The sequence shown here is derived from an EMBL/GenBank/DDBJ whole genome shotgun (WGS) entry which is preliminary data.</text>
</comment>
<evidence type="ECO:0000259" key="1">
    <source>
        <dbReference type="Pfam" id="PF13649"/>
    </source>
</evidence>
<evidence type="ECO:0000313" key="3">
    <source>
        <dbReference type="Proteomes" id="UP000469430"/>
    </source>
</evidence>
<reference evidence="2 3" key="1">
    <citation type="submission" date="2019-12" db="EMBL/GenBank/DDBJ databases">
        <title>Genomic-based taxomic classification of the family Erythrobacteraceae.</title>
        <authorList>
            <person name="Xu L."/>
        </authorList>
    </citation>
    <scope>NUCLEOTIDE SEQUENCE [LARGE SCALE GENOMIC DNA]</scope>
    <source>
        <strain evidence="2 3">S36</strain>
    </source>
</reference>
<feature type="domain" description="Methyltransferase" evidence="1">
    <location>
        <begin position="47"/>
        <end position="145"/>
    </location>
</feature>
<dbReference type="GO" id="GO:0032259">
    <property type="term" value="P:methylation"/>
    <property type="evidence" value="ECO:0007669"/>
    <property type="project" value="UniProtKB-KW"/>
</dbReference>
<dbReference type="GO" id="GO:0008168">
    <property type="term" value="F:methyltransferase activity"/>
    <property type="evidence" value="ECO:0007669"/>
    <property type="project" value="UniProtKB-KW"/>
</dbReference>
<dbReference type="OrthoDB" id="9805585at2"/>
<dbReference type="AlphaFoldDB" id="A0A6I4TVF9"/>
<evidence type="ECO:0000313" key="2">
    <source>
        <dbReference type="EMBL" id="MXO98578.1"/>
    </source>
</evidence>
<keyword evidence="3" id="KW-1185">Reference proteome</keyword>
<dbReference type="EMBL" id="WTYJ01000001">
    <property type="protein sequence ID" value="MXO98578.1"/>
    <property type="molecule type" value="Genomic_DNA"/>
</dbReference>
<gene>
    <name evidence="2" type="ORF">GRI97_06205</name>
</gene>
<dbReference type="Pfam" id="PF13649">
    <property type="entry name" value="Methyltransf_25"/>
    <property type="match status" value="1"/>
</dbReference>
<dbReference type="SUPFAM" id="SSF53335">
    <property type="entry name" value="S-adenosyl-L-methionine-dependent methyltransferases"/>
    <property type="match status" value="1"/>
</dbReference>
<protein>
    <submittedName>
        <fullName evidence="2">Methyltransferase domain-containing protein</fullName>
    </submittedName>
</protein>
<name>A0A6I4TVF9_9SPHN</name>
<dbReference type="Gene3D" id="3.40.50.150">
    <property type="entry name" value="Vaccinia Virus protein VP39"/>
    <property type="match status" value="1"/>
</dbReference>
<dbReference type="RefSeq" id="WP_161390203.1">
    <property type="nucleotide sequence ID" value="NZ_JBHSCP010000001.1"/>
</dbReference>
<sequence length="201" mass="22552">MQDTGWVSVTEFVRNPNMVGSAFPASARMVNRILDPIDWSTINLLIEYGPGSGRFTFEALRRMRPDARLMAIDTGEEFVAKLRSHCRDPRLIIVNGCAGGVNTYRHNHDLPLADCVLTGLPFSTLDDGEGEAIMRETAAALQPDGLLAAYQMRTTIRPLIERHFRQISHDFEWWNIPPCHVYRATGPVRESIRGWNTATAG</sequence>
<accession>A0A6I4TVF9</accession>
<dbReference type="InterPro" id="IPR041698">
    <property type="entry name" value="Methyltransf_25"/>
</dbReference>
<dbReference type="Proteomes" id="UP000469430">
    <property type="component" value="Unassembled WGS sequence"/>
</dbReference>
<organism evidence="2 3">
    <name type="scientific">Croceibacterium xixiisoli</name>
    <dbReference type="NCBI Taxonomy" id="1476466"/>
    <lineage>
        <taxon>Bacteria</taxon>
        <taxon>Pseudomonadati</taxon>
        <taxon>Pseudomonadota</taxon>
        <taxon>Alphaproteobacteria</taxon>
        <taxon>Sphingomonadales</taxon>
        <taxon>Erythrobacteraceae</taxon>
        <taxon>Croceibacterium</taxon>
    </lineage>
</organism>